<protein>
    <recommendedName>
        <fullName evidence="5">Xylanolytic transcriptional activator regulatory domain-containing protein</fullName>
    </recommendedName>
</protein>
<dbReference type="Pfam" id="PF04082">
    <property type="entry name" value="Fungal_trans"/>
    <property type="match status" value="1"/>
</dbReference>
<evidence type="ECO:0000313" key="6">
    <source>
        <dbReference type="EMBL" id="RDW93727.1"/>
    </source>
</evidence>
<dbReference type="RefSeq" id="XP_026608910.1">
    <property type="nucleotide sequence ID" value="XM_026743065.1"/>
</dbReference>
<dbReference type="GeneID" id="38111419"/>
<dbReference type="EMBL" id="PVWQ01000001">
    <property type="protein sequence ID" value="RDW93727.1"/>
    <property type="molecule type" value="Genomic_DNA"/>
</dbReference>
<dbReference type="OrthoDB" id="3266505at2759"/>
<evidence type="ECO:0000259" key="5">
    <source>
        <dbReference type="SMART" id="SM00906"/>
    </source>
</evidence>
<dbReference type="InterPro" id="IPR007219">
    <property type="entry name" value="XnlR_reg_dom"/>
</dbReference>
<keyword evidence="7" id="KW-1185">Reference proteome</keyword>
<dbReference type="Proteomes" id="UP000256690">
    <property type="component" value="Unassembled WGS sequence"/>
</dbReference>
<evidence type="ECO:0000256" key="3">
    <source>
        <dbReference type="ARBA" id="ARBA00023242"/>
    </source>
</evidence>
<feature type="compositionally biased region" description="Low complexity" evidence="4">
    <location>
        <begin position="228"/>
        <end position="239"/>
    </location>
</feature>
<accession>A0A3D8T587</accession>
<evidence type="ECO:0000313" key="7">
    <source>
        <dbReference type="Proteomes" id="UP000256690"/>
    </source>
</evidence>
<dbReference type="AlphaFoldDB" id="A0A3D8T587"/>
<dbReference type="PANTHER" id="PTHR47424">
    <property type="entry name" value="REGULATORY PROTEIN GAL4"/>
    <property type="match status" value="1"/>
</dbReference>
<comment type="caution">
    <text evidence="6">The sequence shown here is derived from an EMBL/GenBank/DDBJ whole genome shotgun (WGS) entry which is preliminary data.</text>
</comment>
<feature type="region of interest" description="Disordered" evidence="4">
    <location>
        <begin position="221"/>
        <end position="246"/>
    </location>
</feature>
<evidence type="ECO:0000256" key="1">
    <source>
        <dbReference type="ARBA" id="ARBA00023015"/>
    </source>
</evidence>
<dbReference type="GO" id="GO:0008270">
    <property type="term" value="F:zinc ion binding"/>
    <property type="evidence" value="ECO:0007669"/>
    <property type="project" value="InterPro"/>
</dbReference>
<keyword evidence="3" id="KW-0539">Nucleus</keyword>
<feature type="domain" description="Xylanolytic transcriptional activator regulatory" evidence="5">
    <location>
        <begin position="292"/>
        <end position="365"/>
    </location>
</feature>
<name>A0A3D8T587_9EURO</name>
<keyword evidence="1" id="KW-0805">Transcription regulation</keyword>
<dbReference type="InterPro" id="IPR051127">
    <property type="entry name" value="Fungal_SecMet_Regulators"/>
</dbReference>
<dbReference type="PANTHER" id="PTHR47424:SF6">
    <property type="entry name" value="PROLINE UTILIZATION TRANS-ACTIVATOR"/>
    <property type="match status" value="1"/>
</dbReference>
<keyword evidence="2" id="KW-0804">Transcription</keyword>
<reference evidence="6 7" key="1">
    <citation type="journal article" date="2018" name="IMA Fungus">
        <title>IMA Genome-F 9: Draft genome sequence of Annulohypoxylon stygium, Aspergillus mulundensis, Berkeleyomyces basicola (syn. Thielaviopsis basicola), Ceratocystis smalleyi, two Cercospora beticola strains, Coleophoma cylindrospora, Fusarium fracticaudum, Phialophora cf. hyalina, and Morchella septimelata.</title>
        <authorList>
            <person name="Wingfield B.D."/>
            <person name="Bills G.F."/>
            <person name="Dong Y."/>
            <person name="Huang W."/>
            <person name="Nel W.J."/>
            <person name="Swalarsk-Parry B.S."/>
            <person name="Vaghefi N."/>
            <person name="Wilken P.M."/>
            <person name="An Z."/>
            <person name="de Beer Z.W."/>
            <person name="De Vos L."/>
            <person name="Chen L."/>
            <person name="Duong T.A."/>
            <person name="Gao Y."/>
            <person name="Hammerbacher A."/>
            <person name="Kikkert J.R."/>
            <person name="Li Y."/>
            <person name="Li H."/>
            <person name="Li K."/>
            <person name="Li Q."/>
            <person name="Liu X."/>
            <person name="Ma X."/>
            <person name="Naidoo K."/>
            <person name="Pethybridge S.J."/>
            <person name="Sun J."/>
            <person name="Steenkamp E.T."/>
            <person name="van der Nest M.A."/>
            <person name="van Wyk S."/>
            <person name="Wingfield M.J."/>
            <person name="Xiong C."/>
            <person name="Yue Q."/>
            <person name="Zhang X."/>
        </authorList>
    </citation>
    <scope>NUCLEOTIDE SEQUENCE [LARGE SCALE GENOMIC DNA]</scope>
    <source>
        <strain evidence="6 7">DSM 5745</strain>
    </source>
</reference>
<dbReference type="GO" id="GO:0006351">
    <property type="term" value="P:DNA-templated transcription"/>
    <property type="evidence" value="ECO:0007669"/>
    <property type="project" value="InterPro"/>
</dbReference>
<evidence type="ECO:0000256" key="4">
    <source>
        <dbReference type="SAM" id="MobiDB-lite"/>
    </source>
</evidence>
<organism evidence="6 7">
    <name type="scientific">Aspergillus mulundensis</name>
    <dbReference type="NCBI Taxonomy" id="1810919"/>
    <lineage>
        <taxon>Eukaryota</taxon>
        <taxon>Fungi</taxon>
        <taxon>Dikarya</taxon>
        <taxon>Ascomycota</taxon>
        <taxon>Pezizomycotina</taxon>
        <taxon>Eurotiomycetes</taxon>
        <taxon>Eurotiomycetidae</taxon>
        <taxon>Eurotiales</taxon>
        <taxon>Aspergillaceae</taxon>
        <taxon>Aspergillus</taxon>
        <taxon>Aspergillus subgen. Nidulantes</taxon>
    </lineage>
</organism>
<dbReference type="GO" id="GO:0003677">
    <property type="term" value="F:DNA binding"/>
    <property type="evidence" value="ECO:0007669"/>
    <property type="project" value="InterPro"/>
</dbReference>
<gene>
    <name evidence="6" type="ORF">DSM5745_01049</name>
</gene>
<dbReference type="CDD" id="cd12148">
    <property type="entry name" value="fungal_TF_MHR"/>
    <property type="match status" value="1"/>
</dbReference>
<sequence length="574" mass="64055">MSENTSSLPEPGSTSPFEAELLLRTILREHHILVPEDLDELRRYVGTIGRQNGMAQQEHEDGTVINVEDLSTTHTYVHDQGKTFFDASCSAWAFFDSVRETVAGEKSHLPSEKEKKTAYKHFITDTPSQTMFNGRMSLLAALPPQPVIDFLAASFFRYSQSNYFIIHPVIFSRKLAAFIDGNQEFDPNPTTGRCRSSSDFPCILFMVLAIGAQYADLEQGQSDESESSKCSSKIPPSGSEVVPKPERNPGWPFYQISKRLLADVVSSCSMTSVQACLLQGAFLMTTTAHDAAYNLLGVAMRMAINMGMHRHNRTNSLHPRVHELRNRLWWSVYALERLFTFQLGRPIMIEDDEIDTPFPVDLPELQVPEYTSTVINGQIAIVKILQIEGRILETMYPGKVLASHGRVIDVQVFKALITELEDWRKTLPTKLLLSSSSTRGVIHLHLTYEHAVMLLSRTALTHMASLCSTSRRSKRQTTPTTMHTSFLQSAAKDCLVAASSTISLFQALRRRKLLCSYSCLDPLYCSGALHVLLLGAKIEAPDSLTRKTIMEGISVLRELAKGSETAAASLKHIE</sequence>
<dbReference type="SMART" id="SM00906">
    <property type="entry name" value="Fungal_trans"/>
    <property type="match status" value="1"/>
</dbReference>
<evidence type="ECO:0000256" key="2">
    <source>
        <dbReference type="ARBA" id="ARBA00023163"/>
    </source>
</evidence>
<proteinExistence type="predicted"/>
<dbReference type="STRING" id="1810919.A0A3D8T587"/>